<dbReference type="PANTHER" id="PTHR13105">
    <property type="entry name" value="MYELOID LEUKEMIA FACTOR"/>
    <property type="match status" value="1"/>
</dbReference>
<evidence type="ECO:0000256" key="2">
    <source>
        <dbReference type="ARBA" id="ARBA00008332"/>
    </source>
</evidence>
<protein>
    <recommendedName>
        <fullName evidence="8">Myeloid leukemia factor 1</fullName>
    </recommendedName>
</protein>
<feature type="region of interest" description="Disordered" evidence="5">
    <location>
        <begin position="277"/>
        <end position="306"/>
    </location>
</feature>
<sequence length="306" mass="33955">MQRDREVRGNSNPFDSLGGFGFRGSMFPSMFGGNDPFDDPFFTRPFGSVFGSNMFSSGSPSNLQHSSRPKGLLIQELDSDDEEMPEAEEEGGATDAANRNPLVEHPEDQSSDHGMNDSNNQKVSYITDHNKVEGRQPQTRSVSFQKVTYGGVDGAYYTATTTRKTGNDGVTLEESKQADKTTGQAAHWVSRGIHDKGHSVMRKLDSDGKVDTTQTLHNLNEDELSGFEQAWRGNADRQFHGWNDKFNFHESSDGSGSRHGLLTAREGFADPFREHFNRTRGPSVDPSFQAQSSRGRPKKVVRINID</sequence>
<accession>A0AAV6Y8V1</accession>
<dbReference type="InterPro" id="IPR019376">
    <property type="entry name" value="Myeloid_leukemia_factor"/>
</dbReference>
<evidence type="ECO:0000256" key="4">
    <source>
        <dbReference type="ARBA" id="ARBA00022553"/>
    </source>
</evidence>
<evidence type="ECO:0000313" key="7">
    <source>
        <dbReference type="Proteomes" id="UP000826271"/>
    </source>
</evidence>
<evidence type="ECO:0000256" key="1">
    <source>
        <dbReference type="ARBA" id="ARBA00004496"/>
    </source>
</evidence>
<dbReference type="AlphaFoldDB" id="A0AAV6Y8V1"/>
<comment type="subcellular location">
    <subcellularLocation>
        <location evidence="1">Cytoplasm</location>
    </subcellularLocation>
</comment>
<keyword evidence="4" id="KW-0597">Phosphoprotein</keyword>
<organism evidence="6 7">
    <name type="scientific">Buddleja alternifolia</name>
    <dbReference type="NCBI Taxonomy" id="168488"/>
    <lineage>
        <taxon>Eukaryota</taxon>
        <taxon>Viridiplantae</taxon>
        <taxon>Streptophyta</taxon>
        <taxon>Embryophyta</taxon>
        <taxon>Tracheophyta</taxon>
        <taxon>Spermatophyta</taxon>
        <taxon>Magnoliopsida</taxon>
        <taxon>eudicotyledons</taxon>
        <taxon>Gunneridae</taxon>
        <taxon>Pentapetalae</taxon>
        <taxon>asterids</taxon>
        <taxon>lamiids</taxon>
        <taxon>Lamiales</taxon>
        <taxon>Scrophulariaceae</taxon>
        <taxon>Buddlejeae</taxon>
        <taxon>Buddleja</taxon>
    </lineage>
</organism>
<comment type="similarity">
    <text evidence="2">Belongs to the MLF family.</text>
</comment>
<evidence type="ECO:0000313" key="6">
    <source>
        <dbReference type="EMBL" id="KAG8391656.1"/>
    </source>
</evidence>
<dbReference type="Pfam" id="PF10248">
    <property type="entry name" value="Mlf1IP"/>
    <property type="match status" value="1"/>
</dbReference>
<feature type="compositionally biased region" description="Polar residues" evidence="5">
    <location>
        <begin position="53"/>
        <end position="66"/>
    </location>
</feature>
<feature type="compositionally biased region" description="Basic residues" evidence="5">
    <location>
        <begin position="295"/>
        <end position="306"/>
    </location>
</feature>
<keyword evidence="3" id="KW-0963">Cytoplasm</keyword>
<feature type="compositionally biased region" description="Acidic residues" evidence="5">
    <location>
        <begin position="77"/>
        <end position="92"/>
    </location>
</feature>
<dbReference type="EMBL" id="WHWC01000001">
    <property type="protein sequence ID" value="KAG8391656.1"/>
    <property type="molecule type" value="Genomic_DNA"/>
</dbReference>
<name>A0AAV6Y8V1_9LAMI</name>
<evidence type="ECO:0000256" key="3">
    <source>
        <dbReference type="ARBA" id="ARBA00022490"/>
    </source>
</evidence>
<feature type="region of interest" description="Disordered" evidence="5">
    <location>
        <begin position="53"/>
        <end position="121"/>
    </location>
</feature>
<evidence type="ECO:0008006" key="8">
    <source>
        <dbReference type="Google" id="ProtNLM"/>
    </source>
</evidence>
<comment type="caution">
    <text evidence="6">The sequence shown here is derived from an EMBL/GenBank/DDBJ whole genome shotgun (WGS) entry which is preliminary data.</text>
</comment>
<evidence type="ECO:0000256" key="5">
    <source>
        <dbReference type="SAM" id="MobiDB-lite"/>
    </source>
</evidence>
<proteinExistence type="inferred from homology"/>
<dbReference type="Proteomes" id="UP000826271">
    <property type="component" value="Unassembled WGS sequence"/>
</dbReference>
<keyword evidence="7" id="KW-1185">Reference proteome</keyword>
<dbReference type="GO" id="GO:0005737">
    <property type="term" value="C:cytoplasm"/>
    <property type="evidence" value="ECO:0007669"/>
    <property type="project" value="UniProtKB-SubCell"/>
</dbReference>
<reference evidence="6" key="1">
    <citation type="submission" date="2019-10" db="EMBL/GenBank/DDBJ databases">
        <authorList>
            <person name="Zhang R."/>
            <person name="Pan Y."/>
            <person name="Wang J."/>
            <person name="Ma R."/>
            <person name="Yu S."/>
        </authorList>
    </citation>
    <scope>NUCLEOTIDE SEQUENCE</scope>
    <source>
        <strain evidence="6">LA-IB0</strain>
        <tissue evidence="6">Leaf</tissue>
    </source>
</reference>
<gene>
    <name evidence="6" type="ORF">BUALT_Bualt01G0210000</name>
</gene>
<feature type="compositionally biased region" description="Basic and acidic residues" evidence="5">
    <location>
        <begin position="102"/>
        <end position="115"/>
    </location>
</feature>